<evidence type="ECO:0000313" key="1">
    <source>
        <dbReference type="EMBL" id="RRT31688.1"/>
    </source>
</evidence>
<reference evidence="1 2" key="1">
    <citation type="journal article" date="2014" name="Agronomy (Basel)">
        <title>A Draft Genome Sequence for Ensete ventricosum, the Drought-Tolerant Tree Against Hunger.</title>
        <authorList>
            <person name="Harrison J."/>
            <person name="Moore K.A."/>
            <person name="Paszkiewicz K."/>
            <person name="Jones T."/>
            <person name="Grant M."/>
            <person name="Ambacheew D."/>
            <person name="Muzemil S."/>
            <person name="Studholme D.J."/>
        </authorList>
    </citation>
    <scope>NUCLEOTIDE SEQUENCE [LARGE SCALE GENOMIC DNA]</scope>
</reference>
<feature type="non-terminal residue" evidence="1">
    <location>
        <position position="1"/>
    </location>
</feature>
<accession>A0A426WWS9</accession>
<gene>
    <name evidence="1" type="ORF">B296_00057063</name>
</gene>
<dbReference type="AlphaFoldDB" id="A0A426WWS9"/>
<name>A0A426WWS9_ENSVE</name>
<dbReference type="EMBL" id="AMZH03036821">
    <property type="protein sequence ID" value="RRT31688.1"/>
    <property type="molecule type" value="Genomic_DNA"/>
</dbReference>
<protein>
    <submittedName>
        <fullName evidence="1">Uncharacterized protein</fullName>
    </submittedName>
</protein>
<dbReference type="Proteomes" id="UP000287651">
    <property type="component" value="Unassembled WGS sequence"/>
</dbReference>
<organism evidence="1 2">
    <name type="scientific">Ensete ventricosum</name>
    <name type="common">Abyssinian banana</name>
    <name type="synonym">Musa ensete</name>
    <dbReference type="NCBI Taxonomy" id="4639"/>
    <lineage>
        <taxon>Eukaryota</taxon>
        <taxon>Viridiplantae</taxon>
        <taxon>Streptophyta</taxon>
        <taxon>Embryophyta</taxon>
        <taxon>Tracheophyta</taxon>
        <taxon>Spermatophyta</taxon>
        <taxon>Magnoliopsida</taxon>
        <taxon>Liliopsida</taxon>
        <taxon>Zingiberales</taxon>
        <taxon>Musaceae</taxon>
        <taxon>Ensete</taxon>
    </lineage>
</organism>
<evidence type="ECO:0000313" key="2">
    <source>
        <dbReference type="Proteomes" id="UP000287651"/>
    </source>
</evidence>
<proteinExistence type="predicted"/>
<sequence length="199" mass="21966">FVGKGKQQGELQFTGLWRLPHTAEEGDLAGRRWKVAKGASKPRAPNQGSSWCSEEPVLLLLQQGQQTQTDSAPGAWSAAPEGMSVAAEDSTVAGNRRQHYGRQHRRKQEIDRRSVRNLRLRGQSRRRRGGAATVECNRRMEGVCDTIGLNGPATDALSARCCSRHKLSDRRRLQTAISNSVLMEAIRLPDRSGGGRARE</sequence>
<comment type="caution">
    <text evidence="1">The sequence shown here is derived from an EMBL/GenBank/DDBJ whole genome shotgun (WGS) entry which is preliminary data.</text>
</comment>